<name>A0AA38HD24_9TREE</name>
<comment type="caution">
    <text evidence="1">The sequence shown here is derived from an EMBL/GenBank/DDBJ whole genome shotgun (WGS) entry which is preliminary data.</text>
</comment>
<protein>
    <submittedName>
        <fullName evidence="1">Uncharacterized protein</fullName>
    </submittedName>
</protein>
<sequence>MGLIPDPDDDQRTLDPEIESKRMCVTAAEVLNGLLQKALEDGHIFPDINGGYDEALRSWAIGVGAPAALDWELGSDHNFKCSVRECTKATIECDTLLIPSTNAEGNKTYTVKSRLRGLPEALGGQSVFSKAGLRTAGQELDSHLLTQVDEQIKAAATGDCPRTLSDPEVLEGLRSIGSDEFFKPLENFCLDCSLTSLNLGERPSDEAEGAKEETQ</sequence>
<gene>
    <name evidence="1" type="ORF">MKK02DRAFT_31798</name>
</gene>
<dbReference type="RefSeq" id="XP_052948127.1">
    <property type="nucleotide sequence ID" value="XM_053088379.1"/>
</dbReference>
<dbReference type="EMBL" id="JAKWFO010000003">
    <property type="protein sequence ID" value="KAI9638350.1"/>
    <property type="molecule type" value="Genomic_DNA"/>
</dbReference>
<evidence type="ECO:0000313" key="1">
    <source>
        <dbReference type="EMBL" id="KAI9638350.1"/>
    </source>
</evidence>
<reference evidence="1" key="1">
    <citation type="journal article" date="2022" name="G3 (Bethesda)">
        <title>High quality genome of the basidiomycete yeast Dioszegia hungarica PDD-24b-2 isolated from cloud water.</title>
        <authorList>
            <person name="Jarrige D."/>
            <person name="Haridas S."/>
            <person name="Bleykasten-Grosshans C."/>
            <person name="Joly M."/>
            <person name="Nadalig T."/>
            <person name="Sancelme M."/>
            <person name="Vuilleumier S."/>
            <person name="Grigoriev I.V."/>
            <person name="Amato P."/>
            <person name="Bringel F."/>
        </authorList>
    </citation>
    <scope>NUCLEOTIDE SEQUENCE</scope>
    <source>
        <strain evidence="1">PDD-24b-2</strain>
    </source>
</reference>
<dbReference type="AlphaFoldDB" id="A0AA38HD24"/>
<keyword evidence="2" id="KW-1185">Reference proteome</keyword>
<accession>A0AA38HD24</accession>
<dbReference type="Proteomes" id="UP001164286">
    <property type="component" value="Unassembled WGS sequence"/>
</dbReference>
<dbReference type="GeneID" id="77727584"/>
<organism evidence="1 2">
    <name type="scientific">Dioszegia hungarica</name>
    <dbReference type="NCBI Taxonomy" id="4972"/>
    <lineage>
        <taxon>Eukaryota</taxon>
        <taxon>Fungi</taxon>
        <taxon>Dikarya</taxon>
        <taxon>Basidiomycota</taxon>
        <taxon>Agaricomycotina</taxon>
        <taxon>Tremellomycetes</taxon>
        <taxon>Tremellales</taxon>
        <taxon>Bulleribasidiaceae</taxon>
        <taxon>Dioszegia</taxon>
    </lineage>
</organism>
<proteinExistence type="predicted"/>
<evidence type="ECO:0000313" key="2">
    <source>
        <dbReference type="Proteomes" id="UP001164286"/>
    </source>
</evidence>